<dbReference type="SUPFAM" id="SSF51197">
    <property type="entry name" value="Clavaminate synthase-like"/>
    <property type="match status" value="1"/>
</dbReference>
<evidence type="ECO:0000259" key="4">
    <source>
        <dbReference type="PROSITE" id="PS51184"/>
    </source>
</evidence>
<sequence length="293" mass="34742">MDQKCKELILSSGEPLIFRNYVNWGLVKWKLDDWSNLLKNEELVFRCGKKAFTQEPQWERATRIKKTTFKEFISFTESDNNSWMYFDYKYLKDWFKNTKELKKEVNWSLFGFPELSSEDSTIWIGSAGAHTPCHIDTYGCNIVVQIHGRKQWILFPPDENLKPTRIPYEESSIYSKLNFFSPMITDFDGICELRVVLEPGDALFVPHKWWHYVENLDTAISINVWLPLPEDHEERFREALVQFFITQVTQNLDLETKKAILNPNSDQACSPKFLQIFINNFYRKLGTLLWMHL</sequence>
<dbReference type="GO" id="GO:0016706">
    <property type="term" value="F:2-oxoglutarate-dependent dioxygenase activity"/>
    <property type="evidence" value="ECO:0000318"/>
    <property type="project" value="GO_Central"/>
</dbReference>
<dbReference type="GO" id="GO:0005737">
    <property type="term" value="C:cytoplasm"/>
    <property type="evidence" value="ECO:0007669"/>
    <property type="project" value="UniProtKB-SubCell"/>
</dbReference>
<proteinExistence type="predicted"/>
<name>D6WTA8_TRICA</name>
<dbReference type="STRING" id="7070.D6WTA8"/>
<feature type="domain" description="JmjC" evidence="4">
    <location>
        <begin position="80"/>
        <end position="241"/>
    </location>
</feature>
<dbReference type="FunCoup" id="D6WTA8">
    <property type="interactions" value="4"/>
</dbReference>
<dbReference type="SMART" id="SM00558">
    <property type="entry name" value="JmjC"/>
    <property type="match status" value="1"/>
</dbReference>
<organism evidence="5 6">
    <name type="scientific">Tribolium castaneum</name>
    <name type="common">Red flour beetle</name>
    <dbReference type="NCBI Taxonomy" id="7070"/>
    <lineage>
        <taxon>Eukaryota</taxon>
        <taxon>Metazoa</taxon>
        <taxon>Ecdysozoa</taxon>
        <taxon>Arthropoda</taxon>
        <taxon>Hexapoda</taxon>
        <taxon>Insecta</taxon>
        <taxon>Pterygota</taxon>
        <taxon>Neoptera</taxon>
        <taxon>Endopterygota</taxon>
        <taxon>Coleoptera</taxon>
        <taxon>Polyphaga</taxon>
        <taxon>Cucujiformia</taxon>
        <taxon>Tenebrionidae</taxon>
        <taxon>Tenebrionidae incertae sedis</taxon>
        <taxon>Tribolium</taxon>
    </lineage>
</organism>
<keyword evidence="2" id="KW-0963">Cytoplasm</keyword>
<reference evidence="5 6" key="2">
    <citation type="journal article" date="2010" name="Nucleic Acids Res.">
        <title>BeetleBase in 2010: revisions to provide comprehensive genomic information for Tribolium castaneum.</title>
        <authorList>
            <person name="Kim H.S."/>
            <person name="Murphy T."/>
            <person name="Xia J."/>
            <person name="Caragea D."/>
            <person name="Park Y."/>
            <person name="Beeman R.W."/>
            <person name="Lorenzen M.D."/>
            <person name="Butcher S."/>
            <person name="Manak J.R."/>
            <person name="Brown S.J."/>
        </authorList>
    </citation>
    <scope>GENOME REANNOTATION</scope>
    <source>
        <strain evidence="5 6">Georgia GA2</strain>
    </source>
</reference>
<accession>D6WTA8</accession>
<evidence type="ECO:0000256" key="1">
    <source>
        <dbReference type="ARBA" id="ARBA00004496"/>
    </source>
</evidence>
<evidence type="ECO:0000256" key="2">
    <source>
        <dbReference type="ARBA" id="ARBA00022490"/>
    </source>
</evidence>
<dbReference type="AlphaFoldDB" id="D6WTA8"/>
<dbReference type="Pfam" id="PF13621">
    <property type="entry name" value="Cupin_8"/>
    <property type="match status" value="1"/>
</dbReference>
<dbReference type="Gene3D" id="2.60.120.650">
    <property type="entry name" value="Cupin"/>
    <property type="match status" value="1"/>
</dbReference>
<evidence type="ECO:0000313" key="5">
    <source>
        <dbReference type="EMBL" id="EFA06317.2"/>
    </source>
</evidence>
<dbReference type="PROSITE" id="PS51184">
    <property type="entry name" value="JMJC"/>
    <property type="match status" value="1"/>
</dbReference>
<dbReference type="InParanoid" id="D6WTA8"/>
<dbReference type="InterPro" id="IPR003347">
    <property type="entry name" value="JmjC_dom"/>
</dbReference>
<dbReference type="FunFam" id="2.60.120.650:FF:000018">
    <property type="entry name" value="HSPB1-associated protein 1 homolog"/>
    <property type="match status" value="1"/>
</dbReference>
<evidence type="ECO:0000256" key="3">
    <source>
        <dbReference type="ARBA" id="ARBA00037342"/>
    </source>
</evidence>
<dbReference type="PANTHER" id="PTHR12461:SF43">
    <property type="entry name" value="HSPB1-ASSOCIATED PROTEIN 1"/>
    <property type="match status" value="1"/>
</dbReference>
<comment type="subcellular location">
    <subcellularLocation>
        <location evidence="1">Cytoplasm</location>
    </subcellularLocation>
</comment>
<reference evidence="5 6" key="1">
    <citation type="journal article" date="2008" name="Nature">
        <title>The genome of the model beetle and pest Tribolium castaneum.</title>
        <authorList>
            <consortium name="Tribolium Genome Sequencing Consortium"/>
            <person name="Richards S."/>
            <person name="Gibbs R.A."/>
            <person name="Weinstock G.M."/>
            <person name="Brown S.J."/>
            <person name="Denell R."/>
            <person name="Beeman R.W."/>
            <person name="Gibbs R."/>
            <person name="Beeman R.W."/>
            <person name="Brown S.J."/>
            <person name="Bucher G."/>
            <person name="Friedrich M."/>
            <person name="Grimmelikhuijzen C.J."/>
            <person name="Klingler M."/>
            <person name="Lorenzen M."/>
            <person name="Richards S."/>
            <person name="Roth S."/>
            <person name="Schroder R."/>
            <person name="Tautz D."/>
            <person name="Zdobnov E.M."/>
            <person name="Muzny D."/>
            <person name="Gibbs R.A."/>
            <person name="Weinstock G.M."/>
            <person name="Attaway T."/>
            <person name="Bell S."/>
            <person name="Buhay C.J."/>
            <person name="Chandrabose M.N."/>
            <person name="Chavez D."/>
            <person name="Clerk-Blankenburg K.P."/>
            <person name="Cree A."/>
            <person name="Dao M."/>
            <person name="Davis C."/>
            <person name="Chacko J."/>
            <person name="Dinh H."/>
            <person name="Dugan-Rocha S."/>
            <person name="Fowler G."/>
            <person name="Garner T.T."/>
            <person name="Garnes J."/>
            <person name="Gnirke A."/>
            <person name="Hawes A."/>
            <person name="Hernandez J."/>
            <person name="Hines S."/>
            <person name="Holder M."/>
            <person name="Hume J."/>
            <person name="Jhangiani S.N."/>
            <person name="Joshi V."/>
            <person name="Khan Z.M."/>
            <person name="Jackson L."/>
            <person name="Kovar C."/>
            <person name="Kowis A."/>
            <person name="Lee S."/>
            <person name="Lewis L.R."/>
            <person name="Margolis J."/>
            <person name="Morgan M."/>
            <person name="Nazareth L.V."/>
            <person name="Nguyen N."/>
            <person name="Okwuonu G."/>
            <person name="Parker D."/>
            <person name="Richards S."/>
            <person name="Ruiz S.J."/>
            <person name="Santibanez J."/>
            <person name="Savard J."/>
            <person name="Scherer S.E."/>
            <person name="Schneider B."/>
            <person name="Sodergren E."/>
            <person name="Tautz D."/>
            <person name="Vattahil S."/>
            <person name="Villasana D."/>
            <person name="White C.S."/>
            <person name="Wright R."/>
            <person name="Park Y."/>
            <person name="Beeman R.W."/>
            <person name="Lord J."/>
            <person name="Oppert B."/>
            <person name="Lorenzen M."/>
            <person name="Brown S."/>
            <person name="Wang L."/>
            <person name="Savard J."/>
            <person name="Tautz D."/>
            <person name="Richards S."/>
            <person name="Weinstock G."/>
            <person name="Gibbs R.A."/>
            <person name="Liu Y."/>
            <person name="Worley K."/>
            <person name="Weinstock G."/>
            <person name="Elsik C.G."/>
            <person name="Reese J.T."/>
            <person name="Elhaik E."/>
            <person name="Landan G."/>
            <person name="Graur D."/>
            <person name="Arensburger P."/>
            <person name="Atkinson P."/>
            <person name="Beeman R.W."/>
            <person name="Beidler J."/>
            <person name="Brown S.J."/>
            <person name="Demuth J.P."/>
            <person name="Drury D.W."/>
            <person name="Du Y.Z."/>
            <person name="Fujiwara H."/>
            <person name="Lorenzen M."/>
            <person name="Maselli V."/>
            <person name="Osanai M."/>
            <person name="Park Y."/>
            <person name="Robertson H.M."/>
            <person name="Tu Z."/>
            <person name="Wang J.J."/>
            <person name="Wang S."/>
            <person name="Richards S."/>
            <person name="Song H."/>
            <person name="Zhang L."/>
            <person name="Sodergren E."/>
            <person name="Werner D."/>
            <person name="Stanke M."/>
            <person name="Morgenstern B."/>
            <person name="Solovyev V."/>
            <person name="Kosarev P."/>
            <person name="Brown G."/>
            <person name="Chen H.C."/>
            <person name="Ermolaeva O."/>
            <person name="Hlavina W."/>
            <person name="Kapustin Y."/>
            <person name="Kiryutin B."/>
            <person name="Kitts P."/>
            <person name="Maglott D."/>
            <person name="Pruitt K."/>
            <person name="Sapojnikov V."/>
            <person name="Souvorov A."/>
            <person name="Mackey A.J."/>
            <person name="Waterhouse R.M."/>
            <person name="Wyder S."/>
            <person name="Zdobnov E.M."/>
            <person name="Zdobnov E.M."/>
            <person name="Wyder S."/>
            <person name="Kriventseva E.V."/>
            <person name="Kadowaki T."/>
            <person name="Bork P."/>
            <person name="Aranda M."/>
            <person name="Bao R."/>
            <person name="Beermann A."/>
            <person name="Berns N."/>
            <person name="Bolognesi R."/>
            <person name="Bonneton F."/>
            <person name="Bopp D."/>
            <person name="Brown S.J."/>
            <person name="Bucher G."/>
            <person name="Butts T."/>
            <person name="Chaumot A."/>
            <person name="Denell R.E."/>
            <person name="Ferrier D.E."/>
            <person name="Friedrich M."/>
            <person name="Gordon C.M."/>
            <person name="Jindra M."/>
            <person name="Klingler M."/>
            <person name="Lan Q."/>
            <person name="Lattorff H.M."/>
            <person name="Laudet V."/>
            <person name="von Levetsow C."/>
            <person name="Liu Z."/>
            <person name="Lutz R."/>
            <person name="Lynch J.A."/>
            <person name="da Fonseca R.N."/>
            <person name="Posnien N."/>
            <person name="Reuter R."/>
            <person name="Roth S."/>
            <person name="Savard J."/>
            <person name="Schinko J.B."/>
            <person name="Schmitt C."/>
            <person name="Schoppmeier M."/>
            <person name="Schroder R."/>
            <person name="Shippy T.D."/>
            <person name="Simonnet F."/>
            <person name="Marques-Souza H."/>
            <person name="Tautz D."/>
            <person name="Tomoyasu Y."/>
            <person name="Trauner J."/>
            <person name="Van der Zee M."/>
            <person name="Vervoort M."/>
            <person name="Wittkopp N."/>
            <person name="Wimmer E.A."/>
            <person name="Yang X."/>
            <person name="Jones A.K."/>
            <person name="Sattelle D.B."/>
            <person name="Ebert P.R."/>
            <person name="Nelson D."/>
            <person name="Scott J.G."/>
            <person name="Beeman R.W."/>
            <person name="Muthukrishnan S."/>
            <person name="Kramer K.J."/>
            <person name="Arakane Y."/>
            <person name="Beeman R.W."/>
            <person name="Zhu Q."/>
            <person name="Hogenkamp D."/>
            <person name="Dixit R."/>
            <person name="Oppert B."/>
            <person name="Jiang H."/>
            <person name="Zou Z."/>
            <person name="Marshall J."/>
            <person name="Elpidina E."/>
            <person name="Vinokurov K."/>
            <person name="Oppert C."/>
            <person name="Zou Z."/>
            <person name="Evans J."/>
            <person name="Lu Z."/>
            <person name="Zhao P."/>
            <person name="Sumathipala N."/>
            <person name="Altincicek B."/>
            <person name="Vilcinskas A."/>
            <person name="Williams M."/>
            <person name="Hultmark D."/>
            <person name="Hetru C."/>
            <person name="Jiang H."/>
            <person name="Grimmelikhuijzen C.J."/>
            <person name="Hauser F."/>
            <person name="Cazzamali G."/>
            <person name="Williamson M."/>
            <person name="Park Y."/>
            <person name="Li B."/>
            <person name="Tanaka Y."/>
            <person name="Predel R."/>
            <person name="Neupert S."/>
            <person name="Schachtner J."/>
            <person name="Verleyen P."/>
            <person name="Raible F."/>
            <person name="Bork P."/>
            <person name="Friedrich M."/>
            <person name="Walden K.K."/>
            <person name="Robertson H.M."/>
            <person name="Angeli S."/>
            <person name="Foret S."/>
            <person name="Bucher G."/>
            <person name="Schuetz S."/>
            <person name="Maleszka R."/>
            <person name="Wimmer E.A."/>
            <person name="Beeman R.W."/>
            <person name="Lorenzen M."/>
            <person name="Tomoyasu Y."/>
            <person name="Miller S.C."/>
            <person name="Grossmann D."/>
            <person name="Bucher G."/>
        </authorList>
    </citation>
    <scope>NUCLEOTIDE SEQUENCE [LARGE SCALE GENOMIC DNA]</scope>
    <source>
        <strain evidence="5 6">Georgia GA2</strain>
    </source>
</reference>
<comment type="function">
    <text evidence="3">May play a role in cellular stress response.</text>
</comment>
<gene>
    <name evidence="5" type="primary">AUGUSTUS-3.0.2_09187</name>
    <name evidence="5" type="ORF">TcasGA2_TC009187</name>
</gene>
<dbReference type="PANTHER" id="PTHR12461">
    <property type="entry name" value="HYPOXIA-INDUCIBLE FACTOR 1 ALPHA INHIBITOR-RELATED"/>
    <property type="match status" value="1"/>
</dbReference>
<dbReference type="Proteomes" id="UP000007266">
    <property type="component" value="Linkage group 7"/>
</dbReference>
<dbReference type="OMA" id="CIVRILM"/>
<protein>
    <submittedName>
        <fullName evidence="5">HSPB1-associated protein 1-like Protein</fullName>
    </submittedName>
</protein>
<dbReference type="InterPro" id="IPR041667">
    <property type="entry name" value="Cupin_8"/>
</dbReference>
<evidence type="ECO:0000313" key="6">
    <source>
        <dbReference type="Proteomes" id="UP000007266"/>
    </source>
</evidence>
<keyword evidence="6" id="KW-1185">Reference proteome</keyword>
<dbReference type="EMBL" id="KQ971352">
    <property type="protein sequence ID" value="EFA06317.2"/>
    <property type="molecule type" value="Genomic_DNA"/>
</dbReference>
<dbReference type="HOGENOM" id="CLU_1588608_0_0_1"/>